<keyword evidence="4 7" id="KW-0040">ANK repeat</keyword>
<evidence type="ECO:0000256" key="5">
    <source>
        <dbReference type="ARBA" id="ARBA00038500"/>
    </source>
</evidence>
<dbReference type="Pfam" id="PF12796">
    <property type="entry name" value="Ank_2"/>
    <property type="match status" value="2"/>
</dbReference>
<dbReference type="SUPFAM" id="SSF48403">
    <property type="entry name" value="Ankyrin repeat"/>
    <property type="match status" value="2"/>
</dbReference>
<dbReference type="Pfam" id="PF20706">
    <property type="entry name" value="GT4-conflict"/>
    <property type="match status" value="1"/>
</dbReference>
<feature type="repeat" description="ANK" evidence="7">
    <location>
        <begin position="546"/>
        <end position="586"/>
    </location>
</feature>
<feature type="repeat" description="ANK" evidence="7">
    <location>
        <begin position="196"/>
        <end position="221"/>
    </location>
</feature>
<evidence type="ECO:0000313" key="10">
    <source>
        <dbReference type="EMBL" id="PFX16771.1"/>
    </source>
</evidence>
<dbReference type="PROSITE" id="PS50088">
    <property type="entry name" value="ANK_REPEAT"/>
    <property type="match status" value="6"/>
</dbReference>
<evidence type="ECO:0000313" key="11">
    <source>
        <dbReference type="Proteomes" id="UP000225706"/>
    </source>
</evidence>
<accession>A0A2B4RGM5</accession>
<keyword evidence="2" id="KW-0677">Repeat</keyword>
<dbReference type="OrthoDB" id="6017313at2759"/>
<feature type="repeat" description="ANK" evidence="7">
    <location>
        <begin position="163"/>
        <end position="195"/>
    </location>
</feature>
<gene>
    <name evidence="10" type="primary">FEM1B</name>
    <name evidence="10" type="ORF">AWC38_SpisGene18945</name>
</gene>
<organism evidence="10 11">
    <name type="scientific">Stylophora pistillata</name>
    <name type="common">Smooth cauliflower coral</name>
    <dbReference type="NCBI Taxonomy" id="50429"/>
    <lineage>
        <taxon>Eukaryota</taxon>
        <taxon>Metazoa</taxon>
        <taxon>Cnidaria</taxon>
        <taxon>Anthozoa</taxon>
        <taxon>Hexacorallia</taxon>
        <taxon>Scleractinia</taxon>
        <taxon>Astrocoeniina</taxon>
        <taxon>Pocilloporidae</taxon>
        <taxon>Stylophora</taxon>
    </lineage>
</organism>
<reference evidence="11" key="1">
    <citation type="journal article" date="2017" name="bioRxiv">
        <title>Comparative analysis of the genomes of Stylophora pistillata and Acropora digitifera provides evidence for extensive differences between species of corals.</title>
        <authorList>
            <person name="Voolstra C.R."/>
            <person name="Li Y."/>
            <person name="Liew Y.J."/>
            <person name="Baumgarten S."/>
            <person name="Zoccola D."/>
            <person name="Flot J.-F."/>
            <person name="Tambutte S."/>
            <person name="Allemand D."/>
            <person name="Aranda M."/>
        </authorList>
    </citation>
    <scope>NUCLEOTIDE SEQUENCE [LARGE SCALE GENOMIC DNA]</scope>
</reference>
<dbReference type="PRINTS" id="PR01415">
    <property type="entry name" value="ANKYRIN"/>
</dbReference>
<evidence type="ECO:0000256" key="6">
    <source>
        <dbReference type="ARBA" id="ARBA00072197"/>
    </source>
</evidence>
<evidence type="ECO:0000256" key="8">
    <source>
        <dbReference type="SAM" id="Coils"/>
    </source>
</evidence>
<feature type="region of interest" description="Disordered" evidence="9">
    <location>
        <begin position="1"/>
        <end position="26"/>
    </location>
</feature>
<name>A0A2B4RGM5_STYPI</name>
<dbReference type="InterPro" id="IPR002110">
    <property type="entry name" value="Ankyrin_rpt"/>
</dbReference>
<comment type="pathway">
    <text evidence="1">Protein modification; protein ubiquitination.</text>
</comment>
<protein>
    <recommendedName>
        <fullName evidence="6">Protein fem-1 homolog B</fullName>
    </recommendedName>
</protein>
<comment type="caution">
    <text evidence="10">The sequence shown here is derived from an EMBL/GenBank/DDBJ whole genome shotgun (WGS) entry which is preliminary data.</text>
</comment>
<evidence type="ECO:0000256" key="7">
    <source>
        <dbReference type="PROSITE-ProRule" id="PRU00023"/>
    </source>
</evidence>
<feature type="repeat" description="ANK" evidence="7">
    <location>
        <begin position="130"/>
        <end position="162"/>
    </location>
</feature>
<dbReference type="InterPro" id="IPR036770">
    <property type="entry name" value="Ankyrin_rpt-contain_sf"/>
</dbReference>
<dbReference type="STRING" id="50429.A0A2B4RGM5"/>
<proteinExistence type="inferred from homology"/>
<feature type="coiled-coil region" evidence="8">
    <location>
        <begin position="414"/>
        <end position="441"/>
    </location>
</feature>
<feature type="repeat" description="ANK" evidence="7">
    <location>
        <begin position="54"/>
        <end position="86"/>
    </location>
</feature>
<sequence>MGSVPSHGLAKNPTTQVYQASRDGRTSDLDNFLKQLDGRKRKSALETKTKDGDDFTTPLVIAARNGNLDAVKILLKYNADIEARAGTVKLQDKIDVAGCTALCAAVASGHLDVVKVLLKQNAKVDERTLTNSTPLRAAAYFGRLEIARLLVENGADVDASKGGDGTSLSVACFHGHTGVVKFLIEHGANMNVQDIDGNTPLHDGMRKGHIEIADKLLSHGALQLQNKHRLTPLLMASNCCEIEMVEHFIKHPKCTKEHRIDALELLGATIANDPDAYDIDAAFWYIKRGMEERFQDKSHPLLKRHREPNEAYQNRKESQTLEELALLEGDDNAIHMEGLIIRERILGSDNSEVCSPLNYRGAVLADSGNFDHCISLWYHALKIRTRCNKPVAMYLENFAGLFADMISRKLVWEINLLQEIFEQLVSEYEKLTEKLQNRNLQVGYEEVKAIEQELERLTYCALYLLMIYPKVTHAVENQKLSRLHLVQRFIRLVPRTRDGDTLLHLAACYSTAIKDFHVRSVCKLPCVKTVTVLLLGGVDVNAVNPKGDTPLHVAVTFKPSPKEADTLKAMLELLLDSGADPKLKNIYGLTAMDCCATDDSRRILSDRSGVDITTIESRAQTDFLHSSPQDPVGQSTTINQSSGIVKLAVLGKDWCFPFTAFSYLTKEFAVHLAKHHGLEVIFLVPDKSLSEEDKKEANSRGITIVEAKAHPGFPDPVDWLCFPPNDFFADVVVALDDNLGKIAYVLSEHLRSRKRIQMVHSLNTETGTFSFRLYCLSNESGKLSSSRRKHQTNIGMCERADLVVGLGSKIADELNASLRYLNKQVVNLTPGIFSELSDMTHAKEDGRNFRILVLSGNESAELFHDRFHIAAKAISLLRDKTFYLVFTGVKKDKSDFLKKCSECNVAEQQLIIKNFPVSEKDLKRLFCEVDLAILLSAEDECRLIALCALSAGLPLYACGDSAFAASLKEVPLGTASIIDSEDAKIWADSIRKARETDREIRLEQATMLRSQFEETYNWDKQVDSLVKKILDMLQGD</sequence>
<evidence type="ECO:0000256" key="4">
    <source>
        <dbReference type="ARBA" id="ARBA00023043"/>
    </source>
</evidence>
<comment type="similarity">
    <text evidence="5">Belongs to the fem-1 family.</text>
</comment>
<dbReference type="PANTHER" id="PTHR24173">
    <property type="entry name" value="ANKYRIN REPEAT CONTAINING"/>
    <property type="match status" value="1"/>
</dbReference>
<evidence type="ECO:0000256" key="2">
    <source>
        <dbReference type="ARBA" id="ARBA00022737"/>
    </source>
</evidence>
<dbReference type="SUPFAM" id="SSF53756">
    <property type="entry name" value="UDP-Glycosyltransferase/glycogen phosphorylase"/>
    <property type="match status" value="1"/>
</dbReference>
<keyword evidence="8" id="KW-0175">Coiled coil</keyword>
<dbReference type="Pfam" id="PF00023">
    <property type="entry name" value="Ank"/>
    <property type="match status" value="1"/>
</dbReference>
<dbReference type="Proteomes" id="UP000225706">
    <property type="component" value="Unassembled WGS sequence"/>
</dbReference>
<dbReference type="SMART" id="SM00248">
    <property type="entry name" value="ANK"/>
    <property type="match status" value="8"/>
</dbReference>
<evidence type="ECO:0000256" key="9">
    <source>
        <dbReference type="SAM" id="MobiDB-lite"/>
    </source>
</evidence>
<dbReference type="AlphaFoldDB" id="A0A2B4RGM5"/>
<dbReference type="EMBL" id="LSMT01000520">
    <property type="protein sequence ID" value="PFX16771.1"/>
    <property type="molecule type" value="Genomic_DNA"/>
</dbReference>
<keyword evidence="11" id="KW-1185">Reference proteome</keyword>
<dbReference type="Gene3D" id="1.25.40.20">
    <property type="entry name" value="Ankyrin repeat-containing domain"/>
    <property type="match status" value="3"/>
</dbReference>
<feature type="repeat" description="ANK" evidence="7">
    <location>
        <begin position="97"/>
        <end position="129"/>
    </location>
</feature>
<dbReference type="PANTHER" id="PTHR24173:SF78">
    <property type="entry name" value="PROTEIN FEM-1 HOMOLOG B"/>
    <property type="match status" value="1"/>
</dbReference>
<dbReference type="PROSITE" id="PS50297">
    <property type="entry name" value="ANK_REP_REGION"/>
    <property type="match status" value="6"/>
</dbReference>
<keyword evidence="3" id="KW-0833">Ubl conjugation pathway</keyword>
<dbReference type="Gene3D" id="3.40.50.2000">
    <property type="entry name" value="Glycogen Phosphorylase B"/>
    <property type="match status" value="1"/>
</dbReference>
<evidence type="ECO:0000256" key="1">
    <source>
        <dbReference type="ARBA" id="ARBA00004906"/>
    </source>
</evidence>
<evidence type="ECO:0000256" key="3">
    <source>
        <dbReference type="ARBA" id="ARBA00022786"/>
    </source>
</evidence>